<sequence>MSYGYLTRMLDHLTSAYTRVDMQSDKKGIQPKTNIGRLFETLAWGLEFVHEHAERMRVWDDLDNAKGAVLDRYGANFGVDRGGATDTVYRLLIKVKMIALMSGGDIDTIIWAAASLFDVQPTDIEIQEKFPCKIRICVDESLLSSERLTSIEVIAELMKRIAAAGIEVHILLRNRRTYQHEVIISRGCAFETVVSGVPAVGSSTYTVSRIKGKRIDKEA</sequence>
<protein>
    <submittedName>
        <fullName evidence="1">Uncharacterized protein</fullName>
    </submittedName>
</protein>
<reference evidence="1" key="1">
    <citation type="journal article" date="2021" name="Proc. Natl. Acad. Sci. U.S.A.">
        <title>A Catalog of Tens of Thousands of Viruses from Human Metagenomes Reveals Hidden Associations with Chronic Diseases.</title>
        <authorList>
            <person name="Tisza M.J."/>
            <person name="Buck C.B."/>
        </authorList>
    </citation>
    <scope>NUCLEOTIDE SEQUENCE</scope>
    <source>
        <strain evidence="1">CtNwR4</strain>
    </source>
</reference>
<proteinExistence type="predicted"/>
<name>A0A8S5P1J5_9CAUD</name>
<evidence type="ECO:0000313" key="1">
    <source>
        <dbReference type="EMBL" id="DAE00974.1"/>
    </source>
</evidence>
<dbReference type="EMBL" id="BK015315">
    <property type="protein sequence ID" value="DAE00974.1"/>
    <property type="molecule type" value="Genomic_DNA"/>
</dbReference>
<accession>A0A8S5P1J5</accession>
<organism evidence="1">
    <name type="scientific">Siphoviridae sp. ctNwR4</name>
    <dbReference type="NCBI Taxonomy" id="2825474"/>
    <lineage>
        <taxon>Viruses</taxon>
        <taxon>Duplodnaviria</taxon>
        <taxon>Heunggongvirae</taxon>
        <taxon>Uroviricota</taxon>
        <taxon>Caudoviricetes</taxon>
    </lineage>
</organism>